<feature type="compositionally biased region" description="Low complexity" evidence="1">
    <location>
        <begin position="291"/>
        <end position="318"/>
    </location>
</feature>
<dbReference type="PANTHER" id="PTHR34980">
    <property type="entry name" value="INNER MEMBRANE PROTEIN-RELATED-RELATED"/>
    <property type="match status" value="1"/>
</dbReference>
<reference evidence="3 4" key="1">
    <citation type="submission" date="2021-05" db="EMBL/GenBank/DDBJ databases">
        <title>Phylogenetic classification of ten novel species belonging to the genus Bifidobacterium comprising B. colchicus sp. nov., B. abeli sp. nov., B. bicoloris sp. nov., B. guerezis sp. nov., B. rosaliae sp. nov., B. santillanensis sp. nov., B. argentati sp. nov., B. amazzoni sp. nov., B. pluviali sp. nov., and B. pinnaculum sp. nov.</title>
        <authorList>
            <person name="Lugli G.A."/>
            <person name="Ruiz Garcia L."/>
            <person name="Margolles A."/>
            <person name="Ventura M."/>
        </authorList>
    </citation>
    <scope>NUCLEOTIDE SEQUENCE [LARGE SCALE GENOMIC DNA]</scope>
    <source>
        <strain evidence="3 4">6T3</strain>
    </source>
</reference>
<feature type="region of interest" description="Disordered" evidence="1">
    <location>
        <begin position="1"/>
        <end position="95"/>
    </location>
</feature>
<feature type="region of interest" description="Disordered" evidence="1">
    <location>
        <begin position="291"/>
        <end position="387"/>
    </location>
</feature>
<keyword evidence="2" id="KW-0812">Transmembrane</keyword>
<evidence type="ECO:0000256" key="1">
    <source>
        <dbReference type="SAM" id="MobiDB-lite"/>
    </source>
</evidence>
<evidence type="ECO:0000313" key="4">
    <source>
        <dbReference type="Proteomes" id="UP000812844"/>
    </source>
</evidence>
<evidence type="ECO:0000256" key="2">
    <source>
        <dbReference type="SAM" id="Phobius"/>
    </source>
</evidence>
<keyword evidence="2" id="KW-0472">Membrane</keyword>
<name>A0ABS6WAH5_9BIFI</name>
<evidence type="ECO:0000313" key="3">
    <source>
        <dbReference type="EMBL" id="MBW3083503.1"/>
    </source>
</evidence>
<feature type="compositionally biased region" description="Low complexity" evidence="1">
    <location>
        <begin position="349"/>
        <end position="374"/>
    </location>
</feature>
<feature type="transmembrane region" description="Helical" evidence="2">
    <location>
        <begin position="135"/>
        <end position="152"/>
    </location>
</feature>
<dbReference type="RefSeq" id="WP_219082745.1">
    <property type="nucleotide sequence ID" value="NZ_JAHBBD010000024.1"/>
</dbReference>
<comment type="caution">
    <text evidence="3">The sequence shown here is derived from an EMBL/GenBank/DDBJ whole genome shotgun (WGS) entry which is preliminary data.</text>
</comment>
<accession>A0ABS6WAH5</accession>
<feature type="compositionally biased region" description="Low complexity" evidence="1">
    <location>
        <begin position="55"/>
        <end position="75"/>
    </location>
</feature>
<dbReference type="EMBL" id="JAHBBD010000024">
    <property type="protein sequence ID" value="MBW3083503.1"/>
    <property type="molecule type" value="Genomic_DNA"/>
</dbReference>
<protein>
    <submittedName>
        <fullName evidence="3">DUF805 domain-containing protein</fullName>
    </submittedName>
</protein>
<keyword evidence="2" id="KW-1133">Transmembrane helix</keyword>
<dbReference type="Proteomes" id="UP000812844">
    <property type="component" value="Unassembled WGS sequence"/>
</dbReference>
<dbReference type="PANTHER" id="PTHR34980:SF2">
    <property type="entry name" value="INNER MEMBRANE PROTEIN YHAH-RELATED"/>
    <property type="match status" value="1"/>
</dbReference>
<organism evidence="3 4">
    <name type="scientific">Bifidobacterium phasiani</name>
    <dbReference type="NCBI Taxonomy" id="2834431"/>
    <lineage>
        <taxon>Bacteria</taxon>
        <taxon>Bacillati</taxon>
        <taxon>Actinomycetota</taxon>
        <taxon>Actinomycetes</taxon>
        <taxon>Bifidobacteriales</taxon>
        <taxon>Bifidobacteriaceae</taxon>
        <taxon>Bifidobacterium</taxon>
    </lineage>
</organism>
<gene>
    <name evidence="3" type="ORF">KIH73_09070</name>
</gene>
<keyword evidence="4" id="KW-1185">Reference proteome</keyword>
<sequence length="387" mass="41170">MSDSNPFTGTGGQNGQGDQPAPQYGAGETPRYDAPAGQPANPYGTPQYNAPQYGAPQYSSPQYAQQPQQGQQPSGNPFTQPYAGAAPSYTGGSDNGAGNEPPLWMPWYGISFGNAVVRFFKKYAVFSGRASRGEYWWVFLFMFLVSFAFNLLREITDGGFFSLLNTLWSLATVVPMLALSVRRLHDTDKPGPWLLLPYGLIMLGFVLAAFGGASVVYSAMYSTYYGYYNGGMGGSAAMSFIGLLLVVVGCVLDIVLFAMASKPEGARFDRPEGGAPYAGANAYAAANQRNPYQQPQQPYQPNGYAGYQAPGAAPQGTTGAQGAGYQGGYGQPTYAQPAYGQPTYGQGYAQQPSQPAQPTQPAQPAQYQEPQQPAEDGGQSPYGDARA</sequence>
<dbReference type="InterPro" id="IPR008523">
    <property type="entry name" value="DUF805"/>
</dbReference>
<feature type="transmembrane region" description="Helical" evidence="2">
    <location>
        <begin position="158"/>
        <end position="181"/>
    </location>
</feature>
<feature type="transmembrane region" description="Helical" evidence="2">
    <location>
        <begin position="237"/>
        <end position="260"/>
    </location>
</feature>
<feature type="compositionally biased region" description="Gly residues" evidence="1">
    <location>
        <begin position="319"/>
        <end position="330"/>
    </location>
</feature>
<proteinExistence type="predicted"/>
<dbReference type="Pfam" id="PF05656">
    <property type="entry name" value="DUF805"/>
    <property type="match status" value="1"/>
</dbReference>
<feature type="transmembrane region" description="Helical" evidence="2">
    <location>
        <begin position="193"/>
        <end position="217"/>
    </location>
</feature>